<dbReference type="EMBL" id="UFSO01000002">
    <property type="protein sequence ID" value="SSY70923.1"/>
    <property type="molecule type" value="Genomic_DNA"/>
</dbReference>
<keyword evidence="2" id="KW-1185">Reference proteome</keyword>
<gene>
    <name evidence="1" type="ORF">NCTC10283_01044</name>
</gene>
<evidence type="ECO:0000313" key="1">
    <source>
        <dbReference type="EMBL" id="SSY70923.1"/>
    </source>
</evidence>
<accession>A0A376BMS1</accession>
<protein>
    <submittedName>
        <fullName evidence="1">Uncharacterized protein</fullName>
    </submittedName>
</protein>
<proteinExistence type="predicted"/>
<sequence length="43" mass="4990">MKSFRQPFTTYKNEVLSESLRYSNLTPSPLEEGWGEGKIVEHC</sequence>
<dbReference type="STRING" id="1120980.GCA_000745955_01262"/>
<dbReference type="Proteomes" id="UP000254209">
    <property type="component" value="Unassembled WGS sequence"/>
</dbReference>
<organism evidence="1 2">
    <name type="scientific">Alysiella crassa</name>
    <dbReference type="NCBI Taxonomy" id="153491"/>
    <lineage>
        <taxon>Bacteria</taxon>
        <taxon>Pseudomonadati</taxon>
        <taxon>Pseudomonadota</taxon>
        <taxon>Betaproteobacteria</taxon>
        <taxon>Neisseriales</taxon>
        <taxon>Neisseriaceae</taxon>
        <taxon>Alysiella</taxon>
    </lineage>
</organism>
<dbReference type="AlphaFoldDB" id="A0A376BMS1"/>
<reference evidence="1 2" key="1">
    <citation type="submission" date="2018-06" db="EMBL/GenBank/DDBJ databases">
        <authorList>
            <consortium name="Pathogen Informatics"/>
            <person name="Doyle S."/>
        </authorList>
    </citation>
    <scope>NUCLEOTIDE SEQUENCE [LARGE SCALE GENOMIC DNA]</scope>
    <source>
        <strain evidence="1 2">NCTC10283</strain>
    </source>
</reference>
<name>A0A376BMS1_9NEIS</name>
<evidence type="ECO:0000313" key="2">
    <source>
        <dbReference type="Proteomes" id="UP000254209"/>
    </source>
</evidence>